<keyword evidence="1" id="KW-0812">Transmembrane</keyword>
<sequence>MPCPIAPRNTSFSVPSPPQAYKRTCSPVSAQLLAILIACPEYSVFSTTGSTKSFCAAFRISGIRRSLGSSLPDTGLIINTCLITGPSFYLLFIFLIVNE</sequence>
<keyword evidence="1" id="KW-0472">Membrane</keyword>
<dbReference type="AlphaFoldDB" id="J9GQZ8"/>
<proteinExistence type="predicted"/>
<feature type="transmembrane region" description="Helical" evidence="1">
    <location>
        <begin position="76"/>
        <end position="97"/>
    </location>
</feature>
<keyword evidence="1" id="KW-1133">Transmembrane helix</keyword>
<accession>J9GQZ8</accession>
<name>J9GQZ8_9ZZZZ</name>
<comment type="caution">
    <text evidence="2">The sequence shown here is derived from an EMBL/GenBank/DDBJ whole genome shotgun (WGS) entry which is preliminary data.</text>
</comment>
<organism evidence="2">
    <name type="scientific">gut metagenome</name>
    <dbReference type="NCBI Taxonomy" id="749906"/>
    <lineage>
        <taxon>unclassified sequences</taxon>
        <taxon>metagenomes</taxon>
        <taxon>organismal metagenomes</taxon>
    </lineage>
</organism>
<gene>
    <name evidence="2" type="ORF">EVA_09387</name>
</gene>
<evidence type="ECO:0000313" key="2">
    <source>
        <dbReference type="EMBL" id="EJX02505.1"/>
    </source>
</evidence>
<dbReference type="EMBL" id="AMCI01002519">
    <property type="protein sequence ID" value="EJX02505.1"/>
    <property type="molecule type" value="Genomic_DNA"/>
</dbReference>
<protein>
    <submittedName>
        <fullName evidence="2">Uncharacterized protein</fullName>
    </submittedName>
</protein>
<reference evidence="2" key="1">
    <citation type="journal article" date="2012" name="PLoS ONE">
        <title>Gene sets for utilization of primary and secondary nutrition supplies in the distal gut of endangered iberian lynx.</title>
        <authorList>
            <person name="Alcaide M."/>
            <person name="Messina E."/>
            <person name="Richter M."/>
            <person name="Bargiela R."/>
            <person name="Peplies J."/>
            <person name="Huws S.A."/>
            <person name="Newbold C.J."/>
            <person name="Golyshin P.N."/>
            <person name="Simon M.A."/>
            <person name="Lopez G."/>
            <person name="Yakimov M.M."/>
            <person name="Ferrer M."/>
        </authorList>
    </citation>
    <scope>NUCLEOTIDE SEQUENCE</scope>
</reference>
<evidence type="ECO:0000256" key="1">
    <source>
        <dbReference type="SAM" id="Phobius"/>
    </source>
</evidence>